<dbReference type="SUPFAM" id="SSF50494">
    <property type="entry name" value="Trypsin-like serine proteases"/>
    <property type="match status" value="1"/>
</dbReference>
<dbReference type="Proteomes" id="UP000325598">
    <property type="component" value="Unassembled WGS sequence"/>
</dbReference>
<evidence type="ECO:0000313" key="3">
    <source>
        <dbReference type="Proteomes" id="UP000325598"/>
    </source>
</evidence>
<name>A0A5J4LPT2_9ACTN</name>
<sequence length="1043" mass="112730">MTTPRTGSAHDGTTPLHPGLVAVTAGPEDAEGRKEFSSGRLLAPLLVLTSRHGVTFADGRPRPDITVRSVVGGRGSVRLTEPVPCTVAWQGDAGLDAALLRLSAEGLDMSGAPAVPEPRWAEVTGAEPVAVAVTGMSAAAARSTGDGTETETVRGVLDPLTYTRSDRYAVDVSTAWPAGWDQWSGMSGSAVVHKSGALLGVVAWSDRPYEGRRLTAVPVRALLADPGFRGVLREMTGQDALLRALDPERPVESVRLTAGSQLATAAVRTTLKAPPRRIVDREAERHRLPELVAGNLTGRPELVHAIVGMPGVGKSALARYLAHQLAADFPDAQFELDLYGHTPDRAPLNAQAAMEALLTWAGICGDNAPNLDAKAALWRNWLHGRRGLLLLDNAESLEQVACLLPGDDSSLVLITSRVALHDPDRITLTELDVLPADEAVRLLIESAGVQAEEATDPALEEICRACGFLPLAVQAVAVRLRFEEPEELLSAMRETDSPLLEIPDADRRVGAAFAVSWQALEAADPLQAGLLRVLAMHPGPELEVEACAAMTGMTARECRRRMADLATKHLVQRQGRGRFGFHDLFLAYARSLAMAQEPQERWDEVLDRLFTHFLSRGEAAQVALTASTGDPGVARTWLDRERTNLIAVTVAAVERRSPQARRLAAMTHALLGRLGATTELARIWSTMRDTAETDHDRPSRADALCGLADTERRSGDLTTARDNYQVAADLYEALGDRRGQADALWGLAETERARSRYEDARALFLEARRSYEELDDRAGLADTYWGLANVAVSLGRYERGAEEFRQARELYAGLGDRRGQAQAIRGLADIARNRGRGYEAHEGYHAALATYEEIGDVRGQAQSLRGLGHVARVDGRHEEAADLFVRARDLSRRIGDRRGEADMLRGLGDVQRLRGNYAEAREMLTRSAEVHRDLDNAGGLGFTLRALGDTERADGRPDRARAAYDEARAAFHRVGSRRGLADTLCSLAGVLPPGAEARAAYTEALALYEGLGADTTAARCRERLAELDRASQQGSDGASELGE</sequence>
<comment type="caution">
    <text evidence="2">The sequence shown here is derived from an EMBL/GenBank/DDBJ whole genome shotgun (WGS) entry which is preliminary data.</text>
</comment>
<dbReference type="GO" id="GO:0043531">
    <property type="term" value="F:ADP binding"/>
    <property type="evidence" value="ECO:0007669"/>
    <property type="project" value="InterPro"/>
</dbReference>
<proteinExistence type="predicted"/>
<dbReference type="InterPro" id="IPR027417">
    <property type="entry name" value="P-loop_NTPase"/>
</dbReference>
<dbReference type="InterPro" id="IPR011990">
    <property type="entry name" value="TPR-like_helical_dom_sf"/>
</dbReference>
<evidence type="ECO:0000256" key="1">
    <source>
        <dbReference type="SAM" id="MobiDB-lite"/>
    </source>
</evidence>
<dbReference type="SUPFAM" id="SSF48452">
    <property type="entry name" value="TPR-like"/>
    <property type="match status" value="2"/>
</dbReference>
<dbReference type="AlphaFoldDB" id="A0A5J4LPT2"/>
<dbReference type="Gene3D" id="3.40.50.300">
    <property type="entry name" value="P-loop containing nucleotide triphosphate hydrolases"/>
    <property type="match status" value="1"/>
</dbReference>
<dbReference type="EMBL" id="BLAG01000020">
    <property type="protein sequence ID" value="GES33600.1"/>
    <property type="molecule type" value="Genomic_DNA"/>
</dbReference>
<dbReference type="PRINTS" id="PR00364">
    <property type="entry name" value="DISEASERSIST"/>
</dbReference>
<dbReference type="PANTHER" id="PTHR47691:SF3">
    <property type="entry name" value="HTH-TYPE TRANSCRIPTIONAL REGULATOR RV0890C-RELATED"/>
    <property type="match status" value="1"/>
</dbReference>
<dbReference type="InterPro" id="IPR009003">
    <property type="entry name" value="Peptidase_S1_PA"/>
</dbReference>
<protein>
    <submittedName>
        <fullName evidence="2">Uncharacterized protein</fullName>
    </submittedName>
</protein>
<dbReference type="SMART" id="SM00028">
    <property type="entry name" value="TPR"/>
    <property type="match status" value="6"/>
</dbReference>
<dbReference type="SUPFAM" id="SSF52540">
    <property type="entry name" value="P-loop containing nucleoside triphosphate hydrolases"/>
    <property type="match status" value="1"/>
</dbReference>
<organism evidence="2 3">
    <name type="scientific">Streptomyces angustmyceticus</name>
    <dbReference type="NCBI Taxonomy" id="285578"/>
    <lineage>
        <taxon>Bacteria</taxon>
        <taxon>Bacillati</taxon>
        <taxon>Actinomycetota</taxon>
        <taxon>Actinomycetes</taxon>
        <taxon>Kitasatosporales</taxon>
        <taxon>Streptomycetaceae</taxon>
        <taxon>Streptomyces</taxon>
    </lineage>
</organism>
<dbReference type="InterPro" id="IPR019734">
    <property type="entry name" value="TPR_rpt"/>
</dbReference>
<accession>A0A5J4LPT2</accession>
<keyword evidence="3" id="KW-1185">Reference proteome</keyword>
<dbReference type="Gene3D" id="1.25.40.10">
    <property type="entry name" value="Tetratricopeptide repeat domain"/>
    <property type="match status" value="2"/>
</dbReference>
<dbReference type="Pfam" id="PF13424">
    <property type="entry name" value="TPR_12"/>
    <property type="match status" value="2"/>
</dbReference>
<gene>
    <name evidence="2" type="ORF">San01_60880</name>
</gene>
<dbReference type="PANTHER" id="PTHR47691">
    <property type="entry name" value="REGULATOR-RELATED"/>
    <property type="match status" value="1"/>
</dbReference>
<evidence type="ECO:0000313" key="2">
    <source>
        <dbReference type="EMBL" id="GES33600.1"/>
    </source>
</evidence>
<feature type="region of interest" description="Disordered" evidence="1">
    <location>
        <begin position="1"/>
        <end position="20"/>
    </location>
</feature>
<reference evidence="2 3" key="1">
    <citation type="submission" date="2019-10" db="EMBL/GenBank/DDBJ databases">
        <title>Whole genome shotgun sequence of Streptomyces angustmyceticus NBRC 3934.</title>
        <authorList>
            <person name="Hosoyama A."/>
            <person name="Ichikawa N."/>
            <person name="Kimura A."/>
            <person name="Kitahashi Y."/>
            <person name="Komaki H."/>
            <person name="Uohara A."/>
        </authorList>
    </citation>
    <scope>NUCLEOTIDE SEQUENCE [LARGE SCALE GENOMIC DNA]</scope>
    <source>
        <strain evidence="2 3">NBRC 3934</strain>
    </source>
</reference>